<sequence length="106" mass="11984">MTIPTSSEIYEANPYEGHPNLTQLEADVLWEYAKLNQNIRDLIVRTRQLSEGPDQDLLERLRVLERKMGLVMTLFKVSAWGVINEQTAGEEASGSFTSNDDMTAQP</sequence>
<evidence type="ECO:0000256" key="2">
    <source>
        <dbReference type="ARBA" id="ARBA00004186"/>
    </source>
</evidence>
<dbReference type="GO" id="GO:0051010">
    <property type="term" value="F:microtubule plus-end binding"/>
    <property type="evidence" value="ECO:0007669"/>
    <property type="project" value="TreeGrafter"/>
</dbReference>
<keyword evidence="6" id="KW-0963">Cytoplasm</keyword>
<evidence type="ECO:0000256" key="3">
    <source>
        <dbReference type="ARBA" id="ARBA00004629"/>
    </source>
</evidence>
<dbReference type="OrthoDB" id="2443965at2759"/>
<evidence type="ECO:0000256" key="5">
    <source>
        <dbReference type="ARBA" id="ARBA00022454"/>
    </source>
</evidence>
<keyword evidence="15" id="KW-0137">Centromere</keyword>
<dbReference type="Proteomes" id="UP000076761">
    <property type="component" value="Unassembled WGS sequence"/>
</dbReference>
<dbReference type="InParanoid" id="A0A165TG74"/>
<dbReference type="GO" id="GO:0008608">
    <property type="term" value="P:attachment of spindle microtubules to kinetochore"/>
    <property type="evidence" value="ECO:0007669"/>
    <property type="project" value="InterPro"/>
</dbReference>
<dbReference type="GO" id="GO:0005874">
    <property type="term" value="C:microtubule"/>
    <property type="evidence" value="ECO:0007669"/>
    <property type="project" value="UniProtKB-KW"/>
</dbReference>
<evidence type="ECO:0000313" key="19">
    <source>
        <dbReference type="Proteomes" id="UP000076761"/>
    </source>
</evidence>
<keyword evidence="10" id="KW-0159">Chromosome partition</keyword>
<evidence type="ECO:0000256" key="13">
    <source>
        <dbReference type="ARBA" id="ARBA00023242"/>
    </source>
</evidence>
<dbReference type="Pfam" id="PF08656">
    <property type="entry name" value="DASH_Dad3"/>
    <property type="match status" value="1"/>
</dbReference>
<keyword evidence="11" id="KW-0995">Kinetochore</keyword>
<dbReference type="AlphaFoldDB" id="A0A165TG74"/>
<proteinExistence type="inferred from homology"/>
<evidence type="ECO:0000256" key="7">
    <source>
        <dbReference type="ARBA" id="ARBA00022618"/>
    </source>
</evidence>
<evidence type="ECO:0000256" key="11">
    <source>
        <dbReference type="ARBA" id="ARBA00022838"/>
    </source>
</evidence>
<dbReference type="GO" id="GO:0042729">
    <property type="term" value="C:DASH complex"/>
    <property type="evidence" value="ECO:0007669"/>
    <property type="project" value="InterPro"/>
</dbReference>
<evidence type="ECO:0000256" key="14">
    <source>
        <dbReference type="ARBA" id="ARBA00023306"/>
    </source>
</evidence>
<dbReference type="GO" id="GO:0072686">
    <property type="term" value="C:mitotic spindle"/>
    <property type="evidence" value="ECO:0007669"/>
    <property type="project" value="InterPro"/>
</dbReference>
<evidence type="ECO:0000256" key="15">
    <source>
        <dbReference type="ARBA" id="ARBA00023328"/>
    </source>
</evidence>
<keyword evidence="7" id="KW-0132">Cell division</keyword>
<keyword evidence="19" id="KW-1185">Reference proteome</keyword>
<comment type="subcellular location">
    <subcellularLocation>
        <location evidence="3">Chromosome</location>
        <location evidence="3">Centromere</location>
        <location evidence="3">Kinetochore</location>
    </subcellularLocation>
    <subcellularLocation>
        <location evidence="2">Cytoplasm</location>
        <location evidence="2">Cytoskeleton</location>
        <location evidence="2">Spindle</location>
    </subcellularLocation>
    <subcellularLocation>
        <location evidence="1">Nucleus</location>
    </subcellularLocation>
</comment>
<evidence type="ECO:0000256" key="10">
    <source>
        <dbReference type="ARBA" id="ARBA00022829"/>
    </source>
</evidence>
<reference evidence="18 19" key="1">
    <citation type="journal article" date="2016" name="Mol. Biol. Evol.">
        <title>Comparative Genomics of Early-Diverging Mushroom-Forming Fungi Provides Insights into the Origins of Lignocellulose Decay Capabilities.</title>
        <authorList>
            <person name="Nagy L.G."/>
            <person name="Riley R."/>
            <person name="Tritt A."/>
            <person name="Adam C."/>
            <person name="Daum C."/>
            <person name="Floudas D."/>
            <person name="Sun H."/>
            <person name="Yadav J.S."/>
            <person name="Pangilinan J."/>
            <person name="Larsson K.H."/>
            <person name="Matsuura K."/>
            <person name="Barry K."/>
            <person name="Labutti K."/>
            <person name="Kuo R."/>
            <person name="Ohm R.A."/>
            <person name="Bhattacharya S.S."/>
            <person name="Shirouzu T."/>
            <person name="Yoshinaga Y."/>
            <person name="Martin F.M."/>
            <person name="Grigoriev I.V."/>
            <person name="Hibbett D.S."/>
        </authorList>
    </citation>
    <scope>NUCLEOTIDE SEQUENCE [LARGE SCALE GENOMIC DNA]</scope>
    <source>
        <strain evidence="18 19">HHB14362 ss-1</strain>
    </source>
</reference>
<dbReference type="FunCoup" id="A0A165TG74">
    <property type="interactions" value="2"/>
</dbReference>
<dbReference type="PANTHER" id="PTHR28017:SF1">
    <property type="entry name" value="DASH COMPLEX SUBUNIT DAD3"/>
    <property type="match status" value="1"/>
</dbReference>
<keyword evidence="5" id="KW-0158">Chromosome</keyword>
<keyword evidence="12" id="KW-0206">Cytoskeleton</keyword>
<dbReference type="PANTHER" id="PTHR28017">
    <property type="entry name" value="DASH COMPLEX SUBUNIT DAD3"/>
    <property type="match status" value="1"/>
</dbReference>
<keyword evidence="9" id="KW-0498">Mitosis</keyword>
<accession>A0A165TG74</accession>
<comment type="similarity">
    <text evidence="4">Belongs to the DASH complex DAD3 family.</text>
</comment>
<evidence type="ECO:0000256" key="4">
    <source>
        <dbReference type="ARBA" id="ARBA00006277"/>
    </source>
</evidence>
<keyword evidence="13" id="KW-0539">Nucleus</keyword>
<evidence type="ECO:0000256" key="9">
    <source>
        <dbReference type="ARBA" id="ARBA00022776"/>
    </source>
</evidence>
<protein>
    <recommendedName>
        <fullName evidence="16">DASH complex subunit DAD3</fullName>
    </recommendedName>
    <alternativeName>
        <fullName evidence="17">Outer kinetochore protein DAD3</fullName>
    </alternativeName>
</protein>
<evidence type="ECO:0000256" key="8">
    <source>
        <dbReference type="ARBA" id="ARBA00022701"/>
    </source>
</evidence>
<dbReference type="GO" id="GO:0051301">
    <property type="term" value="P:cell division"/>
    <property type="evidence" value="ECO:0007669"/>
    <property type="project" value="UniProtKB-KW"/>
</dbReference>
<evidence type="ECO:0000256" key="17">
    <source>
        <dbReference type="ARBA" id="ARBA00044305"/>
    </source>
</evidence>
<keyword evidence="14" id="KW-0131">Cell cycle</keyword>
<dbReference type="STRING" id="1314782.A0A165TG74"/>
<gene>
    <name evidence="18" type="ORF">NEOLEDRAFT_1062645</name>
</gene>
<keyword evidence="8" id="KW-0493">Microtubule</keyword>
<evidence type="ECO:0000256" key="12">
    <source>
        <dbReference type="ARBA" id="ARBA00023212"/>
    </source>
</evidence>
<evidence type="ECO:0000256" key="16">
    <source>
        <dbReference type="ARBA" id="ARBA00044179"/>
    </source>
</evidence>
<organism evidence="18 19">
    <name type="scientific">Neolentinus lepideus HHB14362 ss-1</name>
    <dbReference type="NCBI Taxonomy" id="1314782"/>
    <lineage>
        <taxon>Eukaryota</taxon>
        <taxon>Fungi</taxon>
        <taxon>Dikarya</taxon>
        <taxon>Basidiomycota</taxon>
        <taxon>Agaricomycotina</taxon>
        <taxon>Agaricomycetes</taxon>
        <taxon>Gloeophyllales</taxon>
        <taxon>Gloeophyllaceae</taxon>
        <taxon>Neolentinus</taxon>
    </lineage>
</organism>
<dbReference type="InterPro" id="IPR013965">
    <property type="entry name" value="DASH_Dad3"/>
</dbReference>
<dbReference type="EMBL" id="KV425566">
    <property type="protein sequence ID" value="KZT26619.1"/>
    <property type="molecule type" value="Genomic_DNA"/>
</dbReference>
<evidence type="ECO:0000256" key="6">
    <source>
        <dbReference type="ARBA" id="ARBA00022490"/>
    </source>
</evidence>
<name>A0A165TG74_9AGAM</name>
<evidence type="ECO:0000256" key="1">
    <source>
        <dbReference type="ARBA" id="ARBA00004123"/>
    </source>
</evidence>
<evidence type="ECO:0000313" key="18">
    <source>
        <dbReference type="EMBL" id="KZT26619.1"/>
    </source>
</evidence>